<feature type="transmembrane region" description="Helical" evidence="1">
    <location>
        <begin position="75"/>
        <end position="98"/>
    </location>
</feature>
<geneLocation type="mitochondrion" evidence="2"/>
<evidence type="ECO:0000313" key="2">
    <source>
        <dbReference type="EMBL" id="BAE46524.1"/>
    </source>
</evidence>
<accession>Q3LI89</accession>
<dbReference type="Gene3D" id="1.10.287.3510">
    <property type="match status" value="1"/>
</dbReference>
<dbReference type="AlphaFoldDB" id="Q3LI89"/>
<keyword evidence="1" id="KW-0472">Membrane</keyword>
<sequence>MIFLCSILVVYMVLSLDLQMSLYVFILLMGGAYSALLASSWFHVMVLLMFLEMFMLLIFLIVTSFSLMMNLSGGFIFIFITLSVAEASIGMALLTMLVRSHGNDFMNVSIF</sequence>
<gene>
    <name evidence="2" type="primary">ND4L</name>
</gene>
<keyword evidence="1" id="KW-0812">Transmembrane</keyword>
<reference evidence="2" key="1">
    <citation type="journal article" date="2006" name="Mar. Biol.">
        <title>Molecular phylogeny and evolution of the pelagic copepod genus Neocalanus (Crustacea: Copepoda).</title>
        <authorList>
            <person name="Machida R.J."/>
            <person name="Miya M.U."/>
            <person name="Nishida M."/>
            <person name="Nishida S."/>
        </authorList>
    </citation>
    <scope>NUCLEOTIDE SEQUENCE</scope>
</reference>
<proteinExistence type="predicted"/>
<dbReference type="EMBL" id="AB093145">
    <property type="protein sequence ID" value="BAE46524.1"/>
    <property type="molecule type" value="Genomic_DNA"/>
</dbReference>
<protein>
    <submittedName>
        <fullName evidence="2">NADH dehydrogenase subunit 4L</fullName>
    </submittedName>
</protein>
<organism evidence="2">
    <name type="scientific">Neocalanus robustior</name>
    <dbReference type="NCBI Taxonomy" id="197018"/>
    <lineage>
        <taxon>Eukaryota</taxon>
        <taxon>Metazoa</taxon>
        <taxon>Ecdysozoa</taxon>
        <taxon>Arthropoda</taxon>
        <taxon>Crustacea</taxon>
        <taxon>Multicrustacea</taxon>
        <taxon>Hexanauplia</taxon>
        <taxon>Copepoda</taxon>
        <taxon>Calanoida</taxon>
        <taxon>Calanidae</taxon>
        <taxon>Neocalanus</taxon>
    </lineage>
</organism>
<keyword evidence="1" id="KW-1133">Transmembrane helix</keyword>
<keyword evidence="2" id="KW-0496">Mitochondrion</keyword>
<evidence type="ECO:0000256" key="1">
    <source>
        <dbReference type="SAM" id="Phobius"/>
    </source>
</evidence>
<name>Q3LI89_9MAXI</name>
<feature type="transmembrane region" description="Helical" evidence="1">
    <location>
        <begin position="49"/>
        <end position="69"/>
    </location>
</feature>